<dbReference type="GO" id="GO:0004519">
    <property type="term" value="F:endonuclease activity"/>
    <property type="evidence" value="ECO:0007669"/>
    <property type="project" value="UniProtKB-KW"/>
</dbReference>
<evidence type="ECO:0000256" key="1">
    <source>
        <dbReference type="SAM" id="MobiDB-lite"/>
    </source>
</evidence>
<evidence type="ECO:0000259" key="2">
    <source>
        <dbReference type="Pfam" id="PF03372"/>
    </source>
</evidence>
<dbReference type="Proteomes" id="UP001061298">
    <property type="component" value="Chromosome"/>
</dbReference>
<dbReference type="EMBL" id="CP106793">
    <property type="protein sequence ID" value="UXY17660.1"/>
    <property type="molecule type" value="Genomic_DNA"/>
</dbReference>
<reference evidence="3" key="1">
    <citation type="submission" date="2022-10" db="EMBL/GenBank/DDBJ databases">
        <authorList>
            <person name="Mo P."/>
        </authorList>
    </citation>
    <scope>NUCLEOTIDE SEQUENCE</scope>
    <source>
        <strain evidence="3">HUAS 13-4</strain>
    </source>
</reference>
<feature type="domain" description="Endonuclease/exonuclease/phosphatase" evidence="2">
    <location>
        <begin position="7"/>
        <end position="101"/>
    </location>
</feature>
<feature type="region of interest" description="Disordered" evidence="1">
    <location>
        <begin position="38"/>
        <end position="68"/>
    </location>
</feature>
<keyword evidence="4" id="KW-1185">Reference proteome</keyword>
<gene>
    <name evidence="3" type="ORF">N8I84_01995</name>
</gene>
<keyword evidence="3" id="KW-0540">Nuclease</keyword>
<evidence type="ECO:0000313" key="3">
    <source>
        <dbReference type="EMBL" id="UXY17660.1"/>
    </source>
</evidence>
<organism evidence="3 4">
    <name type="scientific">Streptomyces cynarae</name>
    <dbReference type="NCBI Taxonomy" id="2981134"/>
    <lineage>
        <taxon>Bacteria</taxon>
        <taxon>Bacillati</taxon>
        <taxon>Actinomycetota</taxon>
        <taxon>Actinomycetes</taxon>
        <taxon>Kitasatosporales</taxon>
        <taxon>Streptomycetaceae</taxon>
        <taxon>Streptomyces</taxon>
    </lineage>
</organism>
<name>A0ABY6DTG2_9ACTN</name>
<dbReference type="RefSeq" id="WP_263227671.1">
    <property type="nucleotide sequence ID" value="NZ_CP106793.1"/>
</dbReference>
<dbReference type="InterPro" id="IPR005135">
    <property type="entry name" value="Endo/exonuclease/phosphatase"/>
</dbReference>
<evidence type="ECO:0000313" key="4">
    <source>
        <dbReference type="Proteomes" id="UP001061298"/>
    </source>
</evidence>
<sequence>MNVAARLRRPQAERSEAAEHVGKAVAADASSRVVVLGDLNGTTDDGELAPSPRDFTRPRPPPAPASVTYPASFPVVRIDQILLRGVEPHRSWVLPANGSDHFPAASGISW</sequence>
<dbReference type="Gene3D" id="3.60.10.10">
    <property type="entry name" value="Endonuclease/exonuclease/phosphatase"/>
    <property type="match status" value="1"/>
</dbReference>
<dbReference type="Pfam" id="PF03372">
    <property type="entry name" value="Exo_endo_phos"/>
    <property type="match status" value="1"/>
</dbReference>
<accession>A0ABY6DTG2</accession>
<keyword evidence="3" id="KW-0378">Hydrolase</keyword>
<keyword evidence="3" id="KW-0255">Endonuclease</keyword>
<protein>
    <submittedName>
        <fullName evidence="3">Endonuclease/exonuclease/phosphatase family protein</fullName>
    </submittedName>
</protein>
<dbReference type="InterPro" id="IPR036691">
    <property type="entry name" value="Endo/exonu/phosph_ase_sf"/>
</dbReference>
<proteinExistence type="predicted"/>
<dbReference type="SUPFAM" id="SSF56219">
    <property type="entry name" value="DNase I-like"/>
    <property type="match status" value="1"/>
</dbReference>